<reference evidence="2" key="1">
    <citation type="journal article" date="2019" name="Int. J. Syst. Evol. Microbiol.">
        <title>The Global Catalogue of Microorganisms (GCM) 10K type strain sequencing project: providing services to taxonomists for standard genome sequencing and annotation.</title>
        <authorList>
            <consortium name="The Broad Institute Genomics Platform"/>
            <consortium name="The Broad Institute Genome Sequencing Center for Infectious Disease"/>
            <person name="Wu L."/>
            <person name="Ma J."/>
        </authorList>
    </citation>
    <scope>NUCLEOTIDE SEQUENCE [LARGE SCALE GENOMIC DNA]</scope>
    <source>
        <strain evidence="2">CGMCC 4.7289</strain>
    </source>
</reference>
<dbReference type="EMBL" id="JBHSAY010000028">
    <property type="protein sequence ID" value="MFC4136061.1"/>
    <property type="molecule type" value="Genomic_DNA"/>
</dbReference>
<evidence type="ECO:0000313" key="1">
    <source>
        <dbReference type="EMBL" id="MFC4136061.1"/>
    </source>
</evidence>
<dbReference type="RefSeq" id="WP_253762701.1">
    <property type="nucleotide sequence ID" value="NZ_JAMZDZ010000001.1"/>
</dbReference>
<dbReference type="PANTHER" id="PTHR38479:SF2">
    <property type="entry name" value="WINGED HELIX DNA-BINDING DOMAIN-CONTAINING PROTEIN"/>
    <property type="match status" value="1"/>
</dbReference>
<keyword evidence="2" id="KW-1185">Reference proteome</keyword>
<name>A0ABV8LYC5_9ACTN</name>
<evidence type="ECO:0000313" key="2">
    <source>
        <dbReference type="Proteomes" id="UP001595816"/>
    </source>
</evidence>
<dbReference type="GO" id="GO:0003677">
    <property type="term" value="F:DNA binding"/>
    <property type="evidence" value="ECO:0007669"/>
    <property type="project" value="UniProtKB-KW"/>
</dbReference>
<dbReference type="Proteomes" id="UP001595816">
    <property type="component" value="Unassembled WGS sequence"/>
</dbReference>
<sequence>MIITWDRAFAWRMRRHLLDRPARGTSAVDVAHRLCGVQAQVASSAEQAIAARQATAPAGQVAQALRDRKLVKTWAMRGTLHLLTPADTPALLALMAATKTWEKPVWQRNFVTAAQLAAITEAAWTALDGAALTREQLSQAVLERSSDPSLAEHLASGWGAVLKPLAYQGLLVYGPSDGSRVTFTRPDTYLDGWPGLPDTAEAARVAIPAYLGAYGPAAPEAFNQWIARGVLRKTDLKKWYADLTADGVIAAVEVDGTPAYAVADQVDAIASAKPFDEVRLLPAFDQYVLGPGTQDERLIGPGRRAEVSKAAGWISPVVIHRGRVAGVWDTDGDTVSVRLFQERSAVPRKQIEAEAARIAGGTPKVEIAVG</sequence>
<dbReference type="PANTHER" id="PTHR38479">
    <property type="entry name" value="LMO0824 PROTEIN"/>
    <property type="match status" value="1"/>
</dbReference>
<keyword evidence="1" id="KW-0238">DNA-binding</keyword>
<comment type="caution">
    <text evidence="1">The sequence shown here is derived from an EMBL/GenBank/DDBJ whole genome shotgun (WGS) entry which is preliminary data.</text>
</comment>
<organism evidence="1 2">
    <name type="scientific">Hamadaea flava</name>
    <dbReference type="NCBI Taxonomy" id="1742688"/>
    <lineage>
        <taxon>Bacteria</taxon>
        <taxon>Bacillati</taxon>
        <taxon>Actinomycetota</taxon>
        <taxon>Actinomycetes</taxon>
        <taxon>Micromonosporales</taxon>
        <taxon>Micromonosporaceae</taxon>
        <taxon>Hamadaea</taxon>
    </lineage>
</organism>
<gene>
    <name evidence="1" type="ORF">ACFOZ4_36105</name>
</gene>
<proteinExistence type="predicted"/>
<dbReference type="Pfam" id="PF06224">
    <property type="entry name" value="AlkZ-like"/>
    <property type="match status" value="1"/>
</dbReference>
<accession>A0ABV8LYC5</accession>
<protein>
    <submittedName>
        <fullName evidence="1">Winged helix DNA-binding domain-containing protein</fullName>
    </submittedName>
</protein>
<dbReference type="InterPro" id="IPR009351">
    <property type="entry name" value="AlkZ-like"/>
</dbReference>